<sequence>MSRILTDSYERELQHRHEQRDTTGGDWSFRRWMGHLGTLVRARRQPRGT</sequence>
<feature type="compositionally biased region" description="Basic and acidic residues" evidence="1">
    <location>
        <begin position="8"/>
        <end position="23"/>
    </location>
</feature>
<protein>
    <submittedName>
        <fullName evidence="2">Uncharacterized protein</fullName>
    </submittedName>
</protein>
<comment type="caution">
    <text evidence="2">The sequence shown here is derived from an EMBL/GenBank/DDBJ whole genome shotgun (WGS) entry which is preliminary data.</text>
</comment>
<dbReference type="RefSeq" id="WP_399656593.1">
    <property type="nucleotide sequence ID" value="NZ_JBITYG010000013.1"/>
</dbReference>
<name>A0ABW8CH04_9ACTN</name>
<gene>
    <name evidence="2" type="ORF">ACIGXA_34880</name>
</gene>
<evidence type="ECO:0000256" key="1">
    <source>
        <dbReference type="SAM" id="MobiDB-lite"/>
    </source>
</evidence>
<evidence type="ECO:0000313" key="2">
    <source>
        <dbReference type="EMBL" id="MFI9105703.1"/>
    </source>
</evidence>
<feature type="region of interest" description="Disordered" evidence="1">
    <location>
        <begin position="1"/>
        <end position="26"/>
    </location>
</feature>
<dbReference type="Proteomes" id="UP001614394">
    <property type="component" value="Unassembled WGS sequence"/>
</dbReference>
<proteinExistence type="predicted"/>
<dbReference type="EMBL" id="JBITYG010000013">
    <property type="protein sequence ID" value="MFI9105703.1"/>
    <property type="molecule type" value="Genomic_DNA"/>
</dbReference>
<keyword evidence="3" id="KW-1185">Reference proteome</keyword>
<organism evidence="2 3">
    <name type="scientific">Streptomyces fildesensis</name>
    <dbReference type="NCBI Taxonomy" id="375757"/>
    <lineage>
        <taxon>Bacteria</taxon>
        <taxon>Bacillati</taxon>
        <taxon>Actinomycetota</taxon>
        <taxon>Actinomycetes</taxon>
        <taxon>Kitasatosporales</taxon>
        <taxon>Streptomycetaceae</taxon>
        <taxon>Streptomyces</taxon>
    </lineage>
</organism>
<reference evidence="2 3" key="1">
    <citation type="submission" date="2024-10" db="EMBL/GenBank/DDBJ databases">
        <title>The Natural Products Discovery Center: Release of the First 8490 Sequenced Strains for Exploring Actinobacteria Biosynthetic Diversity.</title>
        <authorList>
            <person name="Kalkreuter E."/>
            <person name="Kautsar S.A."/>
            <person name="Yang D."/>
            <person name="Bader C.D."/>
            <person name="Teijaro C.N."/>
            <person name="Fluegel L."/>
            <person name="Davis C.M."/>
            <person name="Simpson J.R."/>
            <person name="Lauterbach L."/>
            <person name="Steele A.D."/>
            <person name="Gui C."/>
            <person name="Meng S."/>
            <person name="Li G."/>
            <person name="Viehrig K."/>
            <person name="Ye F."/>
            <person name="Su P."/>
            <person name="Kiefer A.F."/>
            <person name="Nichols A."/>
            <person name="Cepeda A.J."/>
            <person name="Yan W."/>
            <person name="Fan B."/>
            <person name="Jiang Y."/>
            <person name="Adhikari A."/>
            <person name="Zheng C.-J."/>
            <person name="Schuster L."/>
            <person name="Cowan T.M."/>
            <person name="Smanski M.J."/>
            <person name="Chevrette M.G."/>
            <person name="De Carvalho L.P.S."/>
            <person name="Shen B."/>
        </authorList>
    </citation>
    <scope>NUCLEOTIDE SEQUENCE [LARGE SCALE GENOMIC DNA]</scope>
    <source>
        <strain evidence="2 3">NPDC053399</strain>
    </source>
</reference>
<evidence type="ECO:0000313" key="3">
    <source>
        <dbReference type="Proteomes" id="UP001614394"/>
    </source>
</evidence>
<accession>A0ABW8CH04</accession>